<evidence type="ECO:0000313" key="7">
    <source>
        <dbReference type="EMBL" id="KAF0311497.1"/>
    </source>
</evidence>
<dbReference type="OrthoDB" id="29563at2759"/>
<organism evidence="7 8">
    <name type="scientific">Amphibalanus amphitrite</name>
    <name type="common">Striped barnacle</name>
    <name type="synonym">Balanus amphitrite</name>
    <dbReference type="NCBI Taxonomy" id="1232801"/>
    <lineage>
        <taxon>Eukaryota</taxon>
        <taxon>Metazoa</taxon>
        <taxon>Ecdysozoa</taxon>
        <taxon>Arthropoda</taxon>
        <taxon>Crustacea</taxon>
        <taxon>Multicrustacea</taxon>
        <taxon>Cirripedia</taxon>
        <taxon>Thoracica</taxon>
        <taxon>Thoracicalcarea</taxon>
        <taxon>Balanomorpha</taxon>
        <taxon>Balanoidea</taxon>
        <taxon>Balanidae</taxon>
        <taxon>Amphibalaninae</taxon>
        <taxon>Amphibalanus</taxon>
    </lineage>
</organism>
<evidence type="ECO:0000313" key="8">
    <source>
        <dbReference type="Proteomes" id="UP000440578"/>
    </source>
</evidence>
<keyword evidence="8" id="KW-1185">Reference proteome</keyword>
<dbReference type="InterPro" id="IPR001921">
    <property type="entry name" value="Ribosomal_eL8_euk"/>
</dbReference>
<keyword evidence="2 4" id="KW-0689">Ribosomal protein</keyword>
<dbReference type="Pfam" id="PF01248">
    <property type="entry name" value="Ribosomal_L7Ae"/>
    <property type="match status" value="1"/>
</dbReference>
<dbReference type="InterPro" id="IPR004037">
    <property type="entry name" value="Ribosomal_eL8-like_CS"/>
</dbReference>
<name>A0A6A4WWK2_AMPAM</name>
<dbReference type="InterPro" id="IPR050257">
    <property type="entry name" value="eL8/uL1-like"/>
</dbReference>
<evidence type="ECO:0000256" key="1">
    <source>
        <dbReference type="ARBA" id="ARBA00007337"/>
    </source>
</evidence>
<feature type="domain" description="Ribosomal protein eL8/eL30/eS12/Gadd45" evidence="6">
    <location>
        <begin position="135"/>
        <end position="219"/>
    </location>
</feature>
<evidence type="ECO:0000256" key="3">
    <source>
        <dbReference type="ARBA" id="ARBA00023274"/>
    </source>
</evidence>
<dbReference type="SUPFAM" id="SSF55315">
    <property type="entry name" value="L30e-like"/>
    <property type="match status" value="1"/>
</dbReference>
<keyword evidence="3 4" id="KW-0687">Ribonucleoprotein</keyword>
<protein>
    <recommendedName>
        <fullName evidence="4">60S ribosomal protein L7a</fullName>
    </recommendedName>
</protein>
<dbReference type="EMBL" id="VIIS01000235">
    <property type="protein sequence ID" value="KAF0311497.1"/>
    <property type="molecule type" value="Genomic_DNA"/>
</dbReference>
<dbReference type="Gene3D" id="3.30.1330.30">
    <property type="match status" value="1"/>
</dbReference>
<dbReference type="InterPro" id="IPR018492">
    <property type="entry name" value="Ribosomal_eL8/Nhp2"/>
</dbReference>
<dbReference type="InterPro" id="IPR004038">
    <property type="entry name" value="Ribosomal_eL8/eL30/eS12/Gad45"/>
</dbReference>
<accession>A0A6A4WWK2</accession>
<reference evidence="7 8" key="1">
    <citation type="submission" date="2019-07" db="EMBL/GenBank/DDBJ databases">
        <title>Draft genome assembly of a fouling barnacle, Amphibalanus amphitrite (Darwin, 1854): The first reference genome for Thecostraca.</title>
        <authorList>
            <person name="Kim W."/>
        </authorList>
    </citation>
    <scope>NUCLEOTIDE SEQUENCE [LARGE SCALE GENOMIC DNA]</scope>
    <source>
        <strain evidence="7">SNU_AA5</strain>
        <tissue evidence="7">Soma without cirri and trophi</tissue>
    </source>
</reference>
<sequence length="270" mass="30828">MVGKKKKGALTKKGKKVAANPLSTKKVEAKKTVNPLFEKRPRNFRIGGDIQPRRDLTHFVRWPRYIRLQRQKAVLQTRLRIPPPINQFRQTLDKQTATQLFKLLDKYRPESRQSKKERLRERAKARADGKEDEPTKRPPTVRQGVCTVTNLVEQKKAQLVVIAHDVDPLEIVLFLPALCRKMGVPYCIVKSKARLGQVVRRKTCAALCVAQVDSSDRNALSKLVEAVRTNYNDRFDEIRRHWGGGSLGPKSRARIAKIEKAKAAELQTKV</sequence>
<proteinExistence type="inferred from homology"/>
<feature type="compositionally biased region" description="Basic residues" evidence="5">
    <location>
        <begin position="1"/>
        <end position="16"/>
    </location>
</feature>
<dbReference type="FunFam" id="3.30.1330.30:FF:000003">
    <property type="entry name" value="60S ribosomal protein L7a"/>
    <property type="match status" value="1"/>
</dbReference>
<evidence type="ECO:0000256" key="2">
    <source>
        <dbReference type="ARBA" id="ARBA00022980"/>
    </source>
</evidence>
<evidence type="ECO:0000259" key="6">
    <source>
        <dbReference type="Pfam" id="PF01248"/>
    </source>
</evidence>
<dbReference type="GO" id="GO:0042254">
    <property type="term" value="P:ribosome biogenesis"/>
    <property type="evidence" value="ECO:0007669"/>
    <property type="project" value="InterPro"/>
</dbReference>
<comment type="caution">
    <text evidence="7">The sequence shown here is derived from an EMBL/GenBank/DDBJ whole genome shotgun (WGS) entry which is preliminary data.</text>
</comment>
<dbReference type="PANTHER" id="PTHR23105">
    <property type="entry name" value="RIBOSOMAL PROTEIN L7AE FAMILY MEMBER"/>
    <property type="match status" value="1"/>
</dbReference>
<dbReference type="GO" id="GO:0022625">
    <property type="term" value="C:cytosolic large ribosomal subunit"/>
    <property type="evidence" value="ECO:0007669"/>
    <property type="project" value="UniProtKB-UniRule"/>
</dbReference>
<feature type="compositionally biased region" description="Basic and acidic residues" evidence="5">
    <location>
        <begin position="109"/>
        <end position="136"/>
    </location>
</feature>
<comment type="function">
    <text evidence="4">Component of the ribosome.</text>
</comment>
<dbReference type="PRINTS" id="PR00881">
    <property type="entry name" value="L7ARS6FAMILY"/>
</dbReference>
<evidence type="ECO:0000256" key="4">
    <source>
        <dbReference type="RuleBase" id="RU367042"/>
    </source>
</evidence>
<gene>
    <name evidence="7" type="primary">Rpl7a</name>
    <name evidence="7" type="ORF">FJT64_017682</name>
</gene>
<dbReference type="Proteomes" id="UP000440578">
    <property type="component" value="Unassembled WGS sequence"/>
</dbReference>
<dbReference type="GO" id="GO:0003723">
    <property type="term" value="F:RNA binding"/>
    <property type="evidence" value="ECO:0007669"/>
    <property type="project" value="UniProtKB-UniRule"/>
</dbReference>
<dbReference type="AlphaFoldDB" id="A0A6A4WWK2"/>
<dbReference type="PRINTS" id="PR00882">
    <property type="entry name" value="RIBOSOMALL7A"/>
</dbReference>
<dbReference type="PROSITE" id="PS01082">
    <property type="entry name" value="RIBOSOMAL_L7AE"/>
    <property type="match status" value="1"/>
</dbReference>
<comment type="similarity">
    <text evidence="1 4">Belongs to the eukaryotic ribosomal protein eL8 family.</text>
</comment>
<feature type="region of interest" description="Disordered" evidence="5">
    <location>
        <begin position="109"/>
        <end position="141"/>
    </location>
</feature>
<feature type="region of interest" description="Disordered" evidence="5">
    <location>
        <begin position="1"/>
        <end position="23"/>
    </location>
</feature>
<evidence type="ECO:0000256" key="5">
    <source>
        <dbReference type="SAM" id="MobiDB-lite"/>
    </source>
</evidence>
<dbReference type="InterPro" id="IPR029064">
    <property type="entry name" value="Ribosomal_eL30-like_sf"/>
</dbReference>